<dbReference type="GO" id="GO:0003677">
    <property type="term" value="F:DNA binding"/>
    <property type="evidence" value="ECO:0007669"/>
    <property type="project" value="UniProtKB-UniRule"/>
</dbReference>
<evidence type="ECO:0000259" key="15">
    <source>
        <dbReference type="PROSITE" id="PS50151"/>
    </source>
</evidence>
<evidence type="ECO:0000256" key="9">
    <source>
        <dbReference type="ARBA" id="ARBA00023204"/>
    </source>
</evidence>
<dbReference type="GO" id="GO:0009381">
    <property type="term" value="F:excinuclease ABC activity"/>
    <property type="evidence" value="ECO:0007669"/>
    <property type="project" value="UniProtKB-UniRule"/>
</dbReference>
<dbReference type="SUPFAM" id="SSF46600">
    <property type="entry name" value="C-terminal UvrC-binding domain of UvrB"/>
    <property type="match status" value="1"/>
</dbReference>
<dbReference type="Pfam" id="PF12344">
    <property type="entry name" value="UvrB"/>
    <property type="match status" value="1"/>
</dbReference>
<dbReference type="NCBIfam" id="TIGR00631">
    <property type="entry name" value="uvrb"/>
    <property type="match status" value="1"/>
</dbReference>
<feature type="coiled-coil region" evidence="14">
    <location>
        <begin position="597"/>
        <end position="645"/>
    </location>
</feature>
<dbReference type="PANTHER" id="PTHR24029:SF0">
    <property type="entry name" value="UVRABC SYSTEM PROTEIN B"/>
    <property type="match status" value="1"/>
</dbReference>
<evidence type="ECO:0000313" key="18">
    <source>
        <dbReference type="EMBL" id="NGT90510.1"/>
    </source>
</evidence>
<comment type="caution">
    <text evidence="18">The sequence shown here is derived from an EMBL/GenBank/DDBJ whole genome shotgun (WGS) entry which is preliminary data.</text>
</comment>
<dbReference type="GO" id="GO:0005524">
    <property type="term" value="F:ATP binding"/>
    <property type="evidence" value="ECO:0007669"/>
    <property type="project" value="UniProtKB-UniRule"/>
</dbReference>
<comment type="subunit">
    <text evidence="10 12 13">Forms a heterotetramer with UvrA during the search for lesions. Interacts with UvrC in an incision complex.</text>
</comment>
<name>A0A6G4ZDC0_CLOPF</name>
<comment type="similarity">
    <text evidence="2 12 13">Belongs to the UvrB family.</text>
</comment>
<evidence type="ECO:0000256" key="8">
    <source>
        <dbReference type="ARBA" id="ARBA00022881"/>
    </source>
</evidence>
<dbReference type="InterPro" id="IPR041471">
    <property type="entry name" value="UvrB_inter"/>
</dbReference>
<dbReference type="Gene3D" id="3.40.50.300">
    <property type="entry name" value="P-loop containing nucleotide triphosphate hydrolases"/>
    <property type="match status" value="3"/>
</dbReference>
<gene>
    <name evidence="12 18" type="primary">uvrB</name>
    <name evidence="18" type="ORF">G6Z02_09875</name>
</gene>
<accession>A0A6G4ZDC0</accession>
<feature type="domain" description="UVR" evidence="15">
    <location>
        <begin position="622"/>
        <end position="657"/>
    </location>
</feature>
<proteinExistence type="inferred from homology"/>
<dbReference type="PANTHER" id="PTHR24029">
    <property type="entry name" value="UVRABC SYSTEM PROTEIN B"/>
    <property type="match status" value="1"/>
</dbReference>
<evidence type="ECO:0000256" key="5">
    <source>
        <dbReference type="ARBA" id="ARBA00022763"/>
    </source>
</evidence>
<dbReference type="InterPro" id="IPR036876">
    <property type="entry name" value="UVR_dom_sf"/>
</dbReference>
<keyword evidence="6 12" id="KW-0228">DNA excision</keyword>
<dbReference type="GO" id="GO:0009380">
    <property type="term" value="C:excinuclease repair complex"/>
    <property type="evidence" value="ECO:0007669"/>
    <property type="project" value="InterPro"/>
</dbReference>
<keyword evidence="7 12" id="KW-0067">ATP-binding</keyword>
<dbReference type="PROSITE" id="PS51192">
    <property type="entry name" value="HELICASE_ATP_BIND_1"/>
    <property type="match status" value="1"/>
</dbReference>
<comment type="domain">
    <text evidence="12">The beta-hairpin motif is involved in DNA binding.</text>
</comment>
<reference evidence="18" key="1">
    <citation type="submission" date="2020-02" db="EMBL/GenBank/DDBJ databases">
        <title>Genomic Insights into the Phylogeny and Genetic Plasticity of the Human and Animal Enteric Pathogen Clostridium perfringens.</title>
        <authorList>
            <person name="Feng Y."/>
            <person name="Hu Y."/>
        </authorList>
    </citation>
    <scope>NUCLEOTIDE SEQUENCE</scope>
    <source>
        <strain evidence="18">CP-08</strain>
    </source>
</reference>
<comment type="function">
    <text evidence="12">The UvrABC repair system catalyzes the recognition and processing of DNA lesions. A damage recognition complex composed of 2 UvrA and 2 UvrB subunits scans DNA for abnormalities. Upon binding of the UvrA(2)B(2) complex to a putative damaged site, the DNA wraps around one UvrB monomer. DNA wrap is dependent on ATP binding by UvrB and probably causes local melting of the DNA helix, facilitating insertion of UvrB beta-hairpin between the DNA strands. Then UvrB probes one DNA strand for the presence of a lesion. If a lesion is found the UvrA subunits dissociate and the UvrB-DNA preincision complex is formed. This complex is subsequently bound by UvrC and the second UvrB is released. If no lesion is found, the DNA wraps around the other UvrB subunit that will check the other stand for damage.</text>
</comment>
<dbReference type="GO" id="GO:0009432">
    <property type="term" value="P:SOS response"/>
    <property type="evidence" value="ECO:0007669"/>
    <property type="project" value="UniProtKB-UniRule"/>
</dbReference>
<evidence type="ECO:0000256" key="7">
    <source>
        <dbReference type="ARBA" id="ARBA00022840"/>
    </source>
</evidence>
<dbReference type="RefSeq" id="WP_061414337.1">
    <property type="nucleotide sequence ID" value="NZ_CATNWJ010000007.1"/>
</dbReference>
<organism evidence="18">
    <name type="scientific">Clostridium perfringens</name>
    <dbReference type="NCBI Taxonomy" id="1502"/>
    <lineage>
        <taxon>Bacteria</taxon>
        <taxon>Bacillati</taxon>
        <taxon>Bacillota</taxon>
        <taxon>Clostridia</taxon>
        <taxon>Eubacteriales</taxon>
        <taxon>Clostridiaceae</taxon>
        <taxon>Clostridium</taxon>
    </lineage>
</organism>
<keyword evidence="12 13" id="KW-0742">SOS response</keyword>
<dbReference type="SMART" id="SM00490">
    <property type="entry name" value="HELICc"/>
    <property type="match status" value="1"/>
</dbReference>
<feature type="domain" description="Helicase ATP-binding" evidence="16">
    <location>
        <begin position="25"/>
        <end position="182"/>
    </location>
</feature>
<dbReference type="Pfam" id="PF17757">
    <property type="entry name" value="UvrB_inter"/>
    <property type="match status" value="1"/>
</dbReference>
<dbReference type="Pfam" id="PF00271">
    <property type="entry name" value="Helicase_C"/>
    <property type="match status" value="1"/>
</dbReference>
<dbReference type="GO" id="GO:0016887">
    <property type="term" value="F:ATP hydrolysis activity"/>
    <property type="evidence" value="ECO:0007669"/>
    <property type="project" value="InterPro"/>
</dbReference>
<dbReference type="CDD" id="cd18790">
    <property type="entry name" value="SF2_C_UvrB"/>
    <property type="match status" value="1"/>
</dbReference>
<protein>
    <recommendedName>
        <fullName evidence="11 12">UvrABC system protein B</fullName>
        <shortName evidence="12">Protein UvrB</shortName>
    </recommendedName>
    <alternativeName>
        <fullName evidence="12">Excinuclease ABC subunit B</fullName>
    </alternativeName>
</protein>
<comment type="subcellular location">
    <subcellularLocation>
        <location evidence="1 12 13">Cytoplasm</location>
    </subcellularLocation>
</comment>
<dbReference type="PROSITE" id="PS50151">
    <property type="entry name" value="UVR"/>
    <property type="match status" value="1"/>
</dbReference>
<dbReference type="InterPro" id="IPR004807">
    <property type="entry name" value="UvrB"/>
</dbReference>
<feature type="domain" description="Helicase C-terminal" evidence="17">
    <location>
        <begin position="429"/>
        <end position="582"/>
    </location>
</feature>
<dbReference type="InterPro" id="IPR006935">
    <property type="entry name" value="Helicase/UvrB_N"/>
</dbReference>
<keyword evidence="8 12" id="KW-0267">Excision nuclease</keyword>
<dbReference type="NCBIfam" id="NF003673">
    <property type="entry name" value="PRK05298.1"/>
    <property type="match status" value="1"/>
</dbReference>
<keyword evidence="5 12" id="KW-0227">DNA damage</keyword>
<evidence type="ECO:0000256" key="14">
    <source>
        <dbReference type="SAM" id="Coils"/>
    </source>
</evidence>
<feature type="short sequence motif" description="Beta-hairpin" evidence="12">
    <location>
        <begin position="91"/>
        <end position="114"/>
    </location>
</feature>
<evidence type="ECO:0000256" key="11">
    <source>
        <dbReference type="ARBA" id="ARBA00029504"/>
    </source>
</evidence>
<keyword evidence="4 12" id="KW-0547">Nucleotide-binding</keyword>
<dbReference type="InterPro" id="IPR024759">
    <property type="entry name" value="UvrB_YAD/RRR_dom"/>
</dbReference>
<dbReference type="SMART" id="SM00487">
    <property type="entry name" value="DEXDc"/>
    <property type="match status" value="1"/>
</dbReference>
<dbReference type="InterPro" id="IPR001943">
    <property type="entry name" value="UVR_dom"/>
</dbReference>
<evidence type="ECO:0000256" key="12">
    <source>
        <dbReference type="HAMAP-Rule" id="MF_00204"/>
    </source>
</evidence>
<dbReference type="CDD" id="cd17916">
    <property type="entry name" value="DEXHc_UvrB"/>
    <property type="match status" value="1"/>
</dbReference>
<dbReference type="GO" id="GO:0006289">
    <property type="term" value="P:nucleotide-excision repair"/>
    <property type="evidence" value="ECO:0007669"/>
    <property type="project" value="UniProtKB-UniRule"/>
</dbReference>
<evidence type="ECO:0000256" key="10">
    <source>
        <dbReference type="ARBA" id="ARBA00026033"/>
    </source>
</evidence>
<dbReference type="InterPro" id="IPR014001">
    <property type="entry name" value="Helicase_ATP-bd"/>
</dbReference>
<dbReference type="Pfam" id="PF04851">
    <property type="entry name" value="ResIII"/>
    <property type="match status" value="1"/>
</dbReference>
<dbReference type="HAMAP" id="MF_00204">
    <property type="entry name" value="UvrB"/>
    <property type="match status" value="1"/>
</dbReference>
<evidence type="ECO:0000259" key="16">
    <source>
        <dbReference type="PROSITE" id="PS51192"/>
    </source>
</evidence>
<evidence type="ECO:0000256" key="6">
    <source>
        <dbReference type="ARBA" id="ARBA00022769"/>
    </source>
</evidence>
<keyword evidence="3 12" id="KW-0963">Cytoplasm</keyword>
<evidence type="ECO:0000259" key="17">
    <source>
        <dbReference type="PROSITE" id="PS51194"/>
    </source>
</evidence>
<sequence length="659" mass="75476">MGEFKIQSKFKPTGDQPKAIDTLVQSIENGNRGQTLLGVTGSGKTFTMANIIERTQKPTLILAHNKTLAAQLCAEFKEFFPDNIVEYFVSYYDYYQPEAYVPQTDTFIEKDASINDEIDKLRHSATSALLERRDVIIVASVSCIYGLGNPEEYKKLTISLRPGMIKDRDEVIKKLIEIQYERNDIDFARGTFRVRGDNLDIIPSSSSSKGIRIEFFGDEIDRIREFDVLTGNIIGERQHVSITPASHFAASEETLEKSIKVIEDELEDRLKVLTAEDKILEAQRLKQRTNYDIEMIREMGYCQGIENYSRILDGRMPGTPPQTLLDYFPDDFLMFIDESHVTLPQVRAMYAGDRSRKTSLVDFGFRLPCAFDNRPLKFSEFESKINQVVFVSATPGEYELDHSEIVAEQIIRPTGLLDPVIEIRPIHGQIDDLYGEIQRTVQRGFRVLITTLTKRMAEDLTKYLKDLNVKATYMHSDIDTLERMKIIRELRLGEVDVLIGINLLREGLDIPEVALVAILDADKEGFLRSETSLIQTIGRAARNSESKVIMYADNITKSMDKSIKETERRRVIQMEYNEEHNITPTTVIKGVRDIIEATKVSEEKENYESEVKKAAKKDIPVEKLIEQYEEEMKEAAKNLQFERAAELRDIIKDLKENSK</sequence>
<feature type="binding site" evidence="12">
    <location>
        <begin position="38"/>
        <end position="45"/>
    </location>
    <ligand>
        <name>ATP</name>
        <dbReference type="ChEBI" id="CHEBI:30616"/>
    </ligand>
</feature>
<keyword evidence="14" id="KW-0175">Coiled coil</keyword>
<dbReference type="EMBL" id="JAALNF010000004">
    <property type="protein sequence ID" value="NGT90510.1"/>
    <property type="molecule type" value="Genomic_DNA"/>
</dbReference>
<dbReference type="SUPFAM" id="SSF52540">
    <property type="entry name" value="P-loop containing nucleoside triphosphate hydrolases"/>
    <property type="match status" value="2"/>
</dbReference>
<dbReference type="Gene3D" id="4.10.860.10">
    <property type="entry name" value="UVR domain"/>
    <property type="match status" value="1"/>
</dbReference>
<dbReference type="AlphaFoldDB" id="A0A6G4ZDC0"/>
<dbReference type="GO" id="GO:0005737">
    <property type="term" value="C:cytoplasm"/>
    <property type="evidence" value="ECO:0007669"/>
    <property type="project" value="UniProtKB-SubCell"/>
</dbReference>
<keyword evidence="9 12" id="KW-0234">DNA repair</keyword>
<dbReference type="Pfam" id="PF02151">
    <property type="entry name" value="UVR"/>
    <property type="match status" value="1"/>
</dbReference>
<evidence type="ECO:0000256" key="1">
    <source>
        <dbReference type="ARBA" id="ARBA00004496"/>
    </source>
</evidence>
<evidence type="ECO:0000256" key="3">
    <source>
        <dbReference type="ARBA" id="ARBA00022490"/>
    </source>
</evidence>
<dbReference type="InterPro" id="IPR001650">
    <property type="entry name" value="Helicase_C-like"/>
</dbReference>
<evidence type="ECO:0000256" key="4">
    <source>
        <dbReference type="ARBA" id="ARBA00022741"/>
    </source>
</evidence>
<dbReference type="InterPro" id="IPR027417">
    <property type="entry name" value="P-loop_NTPase"/>
</dbReference>
<evidence type="ECO:0000256" key="13">
    <source>
        <dbReference type="RuleBase" id="RU003587"/>
    </source>
</evidence>
<dbReference type="PROSITE" id="PS51194">
    <property type="entry name" value="HELICASE_CTER"/>
    <property type="match status" value="1"/>
</dbReference>
<evidence type="ECO:0000256" key="2">
    <source>
        <dbReference type="ARBA" id="ARBA00008533"/>
    </source>
</evidence>